<evidence type="ECO:0000313" key="1">
    <source>
        <dbReference type="EMBL" id="OUK05202.1"/>
    </source>
</evidence>
<comment type="caution">
    <text evidence="1">The sequence shown here is derived from an EMBL/GenBank/DDBJ whole genome shotgun (WGS) entry which is preliminary data.</text>
</comment>
<accession>A0A252CF82</accession>
<dbReference type="Proteomes" id="UP000194606">
    <property type="component" value="Unassembled WGS sequence"/>
</dbReference>
<dbReference type="AlphaFoldDB" id="A0A252CF82"/>
<dbReference type="RefSeq" id="WP_086581941.1">
    <property type="nucleotide sequence ID" value="NZ_MUIZ01000001.1"/>
</dbReference>
<organism evidence="1 2">
    <name type="scientific">Lactococcus petauri</name>
    <dbReference type="NCBI Taxonomy" id="1940789"/>
    <lineage>
        <taxon>Bacteria</taxon>
        <taxon>Bacillati</taxon>
        <taxon>Bacillota</taxon>
        <taxon>Bacilli</taxon>
        <taxon>Lactobacillales</taxon>
        <taxon>Streptococcaceae</taxon>
        <taxon>Lactococcus</taxon>
    </lineage>
</organism>
<reference evidence="1 2" key="1">
    <citation type="submission" date="2017-02" db="EMBL/GenBank/DDBJ databases">
        <authorList>
            <person name="Peterson S.W."/>
        </authorList>
    </citation>
    <scope>NUCLEOTIDE SEQUENCE [LARGE SCALE GENOMIC DNA]</scope>
    <source>
        <strain evidence="1">159469</strain>
    </source>
</reference>
<proteinExistence type="predicted"/>
<evidence type="ECO:0000313" key="2">
    <source>
        <dbReference type="Proteomes" id="UP000194606"/>
    </source>
</evidence>
<sequence length="178" mass="20729">MTKLKLLSSYKQYYVYDKEGNFVDCGSYYCLLHRLNLNQTTFKTSLHKFNKGIKSSEYIIEEFKREELKDLGLFYDLLITLNPTDVNPLIVNEVRLKSDQHHFADTLSNGENSSTSKLSLISELYKTSNRTAQKFVVLAYAALQASEFSLYEETAQFYDLPLWLVEFVGENLEKIFKK</sequence>
<protein>
    <submittedName>
        <fullName evidence="1">Uncharacterized protein</fullName>
    </submittedName>
</protein>
<name>A0A252CF82_9LACT</name>
<gene>
    <name evidence="1" type="ORF">BZZ03_00345</name>
</gene>
<dbReference type="EMBL" id="MUIZ01000001">
    <property type="protein sequence ID" value="OUK05202.1"/>
    <property type="molecule type" value="Genomic_DNA"/>
</dbReference>